<dbReference type="RefSeq" id="WP_013280492.1">
    <property type="nucleotide sequence ID" value="NC_014387.1"/>
</dbReference>
<evidence type="ECO:0000256" key="8">
    <source>
        <dbReference type="PROSITE-ProRule" id="PRU00169"/>
    </source>
</evidence>
<dbReference type="Pfam" id="PF00512">
    <property type="entry name" value="HisKA"/>
    <property type="match status" value="1"/>
</dbReference>
<dbReference type="InterPro" id="IPR001789">
    <property type="entry name" value="Sig_transdc_resp-reg_receiver"/>
</dbReference>
<proteinExistence type="predicted"/>
<dbReference type="AlphaFoldDB" id="E0S211"/>
<dbReference type="EC" id="2.7.13.3" evidence="2"/>
<dbReference type="CDD" id="cd17546">
    <property type="entry name" value="REC_hyHK_CKI1_RcsC-like"/>
    <property type="match status" value="1"/>
</dbReference>
<evidence type="ECO:0000256" key="5">
    <source>
        <dbReference type="ARBA" id="ARBA00022777"/>
    </source>
</evidence>
<feature type="modified residue" description="4-aspartylphosphate" evidence="8">
    <location>
        <position position="607"/>
    </location>
</feature>
<evidence type="ECO:0000256" key="3">
    <source>
        <dbReference type="ARBA" id="ARBA00018672"/>
    </source>
</evidence>
<feature type="domain" description="Response regulatory" evidence="11">
    <location>
        <begin position="558"/>
        <end position="676"/>
    </location>
</feature>
<keyword evidence="5 12" id="KW-0418">Kinase</keyword>
<evidence type="ECO:0000256" key="9">
    <source>
        <dbReference type="SAM" id="Phobius"/>
    </source>
</evidence>
<feature type="transmembrane region" description="Helical" evidence="9">
    <location>
        <begin position="138"/>
        <end position="157"/>
    </location>
</feature>
<dbReference type="Gene3D" id="1.10.287.130">
    <property type="match status" value="1"/>
</dbReference>
<evidence type="ECO:0000313" key="12">
    <source>
        <dbReference type="EMBL" id="ADL33836.1"/>
    </source>
</evidence>
<dbReference type="InterPro" id="IPR003594">
    <property type="entry name" value="HATPase_dom"/>
</dbReference>
<dbReference type="Gene3D" id="3.40.50.2300">
    <property type="match status" value="1"/>
</dbReference>
<dbReference type="PANTHER" id="PTHR43719:SF28">
    <property type="entry name" value="PEROXIDE STRESS-ACTIVATED HISTIDINE KINASE MAK1-RELATED"/>
    <property type="match status" value="1"/>
</dbReference>
<dbReference type="Gene3D" id="3.30.565.10">
    <property type="entry name" value="Histidine kinase-like ATPase, C-terminal domain"/>
    <property type="match status" value="1"/>
</dbReference>
<keyword evidence="9" id="KW-0472">Membrane</keyword>
<dbReference type="InterPro" id="IPR003661">
    <property type="entry name" value="HisK_dim/P_dom"/>
</dbReference>
<keyword evidence="13" id="KW-1185">Reference proteome</keyword>
<dbReference type="SUPFAM" id="SSF52172">
    <property type="entry name" value="CheY-like"/>
    <property type="match status" value="1"/>
</dbReference>
<dbReference type="PRINTS" id="PR00344">
    <property type="entry name" value="BCTRLSENSOR"/>
</dbReference>
<dbReference type="PANTHER" id="PTHR43719">
    <property type="entry name" value="TWO-COMPONENT HISTIDINE KINASE"/>
    <property type="match status" value="1"/>
</dbReference>
<evidence type="ECO:0000256" key="1">
    <source>
        <dbReference type="ARBA" id="ARBA00000085"/>
    </source>
</evidence>
<evidence type="ECO:0000259" key="10">
    <source>
        <dbReference type="PROSITE" id="PS50109"/>
    </source>
</evidence>
<dbReference type="CDD" id="cd00082">
    <property type="entry name" value="HisKA"/>
    <property type="match status" value="1"/>
</dbReference>
<accession>E0S211</accession>
<dbReference type="SUPFAM" id="SSF47384">
    <property type="entry name" value="Homodimeric domain of signal transducing histidine kinase"/>
    <property type="match status" value="1"/>
</dbReference>
<protein>
    <recommendedName>
        <fullName evidence="3">Stage 0 sporulation protein A homolog</fullName>
        <ecNumber evidence="2">2.7.13.3</ecNumber>
    </recommendedName>
</protein>
<evidence type="ECO:0000256" key="4">
    <source>
        <dbReference type="ARBA" id="ARBA00022553"/>
    </source>
</evidence>
<keyword evidence="9" id="KW-1133">Transmembrane helix</keyword>
<dbReference type="STRING" id="515622.bpr_I1096"/>
<keyword evidence="12" id="KW-0808">Transferase</keyword>
<gene>
    <name evidence="12" type="ordered locus">bpr_I1096</name>
</gene>
<evidence type="ECO:0000256" key="2">
    <source>
        <dbReference type="ARBA" id="ARBA00012438"/>
    </source>
</evidence>
<organism evidence="12 13">
    <name type="scientific">Butyrivibrio proteoclasticus (strain ATCC 51982 / DSM 14932 / B316)</name>
    <name type="common">Clostridium proteoclasticum</name>
    <dbReference type="NCBI Taxonomy" id="515622"/>
    <lineage>
        <taxon>Bacteria</taxon>
        <taxon>Bacillati</taxon>
        <taxon>Bacillota</taxon>
        <taxon>Clostridia</taxon>
        <taxon>Lachnospirales</taxon>
        <taxon>Lachnospiraceae</taxon>
        <taxon>Butyrivibrio</taxon>
    </lineage>
</organism>
<feature type="transmembrane region" description="Helical" evidence="9">
    <location>
        <begin position="63"/>
        <end position="80"/>
    </location>
</feature>
<evidence type="ECO:0000256" key="6">
    <source>
        <dbReference type="ARBA" id="ARBA00023012"/>
    </source>
</evidence>
<dbReference type="InterPro" id="IPR050956">
    <property type="entry name" value="2C_system_His_kinase"/>
</dbReference>
<dbReference type="EMBL" id="CP001810">
    <property type="protein sequence ID" value="ADL33836.1"/>
    <property type="molecule type" value="Genomic_DNA"/>
</dbReference>
<dbReference type="InterPro" id="IPR005467">
    <property type="entry name" value="His_kinase_dom"/>
</dbReference>
<dbReference type="eggNOG" id="COG0784">
    <property type="taxonomic scope" value="Bacteria"/>
</dbReference>
<feature type="transmembrane region" description="Helical" evidence="9">
    <location>
        <begin position="12"/>
        <end position="31"/>
    </location>
</feature>
<keyword evidence="9" id="KW-0812">Transmembrane</keyword>
<dbReference type="InterPro" id="IPR011006">
    <property type="entry name" value="CheY-like_superfamily"/>
</dbReference>
<feature type="transmembrane region" description="Helical" evidence="9">
    <location>
        <begin position="37"/>
        <end position="56"/>
    </location>
</feature>
<evidence type="ECO:0000313" key="13">
    <source>
        <dbReference type="Proteomes" id="UP000001299"/>
    </source>
</evidence>
<dbReference type="Pfam" id="PF02518">
    <property type="entry name" value="HATPase_c"/>
    <property type="match status" value="1"/>
</dbReference>
<dbReference type="InterPro" id="IPR036097">
    <property type="entry name" value="HisK_dim/P_sf"/>
</dbReference>
<dbReference type="SMART" id="SM00448">
    <property type="entry name" value="REC"/>
    <property type="match status" value="1"/>
</dbReference>
<dbReference type="SMART" id="SM00387">
    <property type="entry name" value="HATPase_c"/>
    <property type="match status" value="1"/>
</dbReference>
<keyword evidence="4 8" id="KW-0597">Phosphoprotein</keyword>
<evidence type="ECO:0000256" key="7">
    <source>
        <dbReference type="ARBA" id="ARBA00024867"/>
    </source>
</evidence>
<comment type="catalytic activity">
    <reaction evidence="1">
        <text>ATP + protein L-histidine = ADP + protein N-phospho-L-histidine.</text>
        <dbReference type="EC" id="2.7.13.3"/>
    </reaction>
</comment>
<dbReference type="InterPro" id="IPR004358">
    <property type="entry name" value="Sig_transdc_His_kin-like_C"/>
</dbReference>
<dbReference type="InterPro" id="IPR036890">
    <property type="entry name" value="HATPase_C_sf"/>
</dbReference>
<dbReference type="SMART" id="SM00388">
    <property type="entry name" value="HisKA"/>
    <property type="match status" value="1"/>
</dbReference>
<dbReference type="HOGENOM" id="CLU_000445_104_15_9"/>
<dbReference type="Proteomes" id="UP000001299">
    <property type="component" value="Chromosome 1"/>
</dbReference>
<dbReference type="PROSITE" id="PS50109">
    <property type="entry name" value="HIS_KIN"/>
    <property type="match status" value="1"/>
</dbReference>
<keyword evidence="6" id="KW-0902">Two-component regulatory system</keyword>
<reference evidence="12 13" key="1">
    <citation type="journal article" date="2010" name="PLoS ONE">
        <title>The glycobiome of the rumen bacterium Butyrivibrio proteoclasticus B316(T) highlights adaptation to a polysaccharide-rich environment.</title>
        <authorList>
            <person name="Kelly W.J."/>
            <person name="Leahy S.C."/>
            <person name="Altermann E."/>
            <person name="Yeoman C.J."/>
            <person name="Dunne J.C."/>
            <person name="Kong Z."/>
            <person name="Pacheco D.M."/>
            <person name="Li D."/>
            <person name="Noel S.J."/>
            <person name="Moon C.D."/>
            <person name="Cookson A.L."/>
            <person name="Attwood G.T."/>
        </authorList>
    </citation>
    <scope>NUCLEOTIDE SEQUENCE [LARGE SCALE GENOMIC DNA]</scope>
    <source>
        <strain evidence="13">ATCC 51982 / DSM 14932 / B316</strain>
    </source>
</reference>
<dbReference type="GO" id="GO:0000155">
    <property type="term" value="F:phosphorelay sensor kinase activity"/>
    <property type="evidence" value="ECO:0007669"/>
    <property type="project" value="InterPro"/>
</dbReference>
<evidence type="ECO:0000259" key="11">
    <source>
        <dbReference type="PROSITE" id="PS50110"/>
    </source>
</evidence>
<feature type="transmembrane region" description="Helical" evidence="9">
    <location>
        <begin position="111"/>
        <end position="132"/>
    </location>
</feature>
<sequence length="683" mass="77248">MEESRQEKNRLHSMVVLIISALCLGAIIENITMGWEFWMPPLIGVGILAMWWMHIVQYNRTSYRENFYLIFSMVVTFYHGVHSSSFFDVVIVCSLLMGAAALLGRKTILRLVLIEFYAVMAVQLSLAIRYSYYQFNGLVVSRLILHLVAAYFIYLMLSKLVEQNQENRAEIDELCKEKANNDIDMEDFLVNISHELRTPLNVINGLTDLILRKEPKEKIIQIRNAGLRMAGQIEDIQDYSEIRQNNLTLENSRYMVTSIVHDILANYNAMHVKPHLEFIVDIDPTVPAALKGDIRKIHKIIAHLLDNAFKFTNEGGAYLRLSALKKEYGVNLIIEVTDTGIGMTEKDIESVQKGVYQANKTRTRSTGGIGLGLSIVYGVVRAMNGFVRIESQRGKGTTVRVSIYQEVIDPSPCLGISTDKFINIVFYDCGDKQRAPEIDEMYRNMGKNLAAGLRVNLYFASSLDDLKKLVSRGKITHIFMEYRDYARDKSYIRNLADGKITVTMICDNESQYVTGSNIVCTTKPFHALTIVQILNGNIEGAADVFTKEFKKPELSGIKALVVDDEQMNLVVARGLFGEYKMSVDTAESGKEAIEMYSRGDYDVVFMDHMMPGMDGIEAMKLLRGMAERDNRKLRVIALTANAVSGAKEMFIREGFDGFIAKPINIGEFERVMNRVMADKKGQL</sequence>
<feature type="domain" description="Histidine kinase" evidence="10">
    <location>
        <begin position="191"/>
        <end position="407"/>
    </location>
</feature>
<dbReference type="PROSITE" id="PS50110">
    <property type="entry name" value="RESPONSE_REGULATORY"/>
    <property type="match status" value="1"/>
</dbReference>
<dbReference type="eggNOG" id="COG5002">
    <property type="taxonomic scope" value="Bacteria"/>
</dbReference>
<comment type="function">
    <text evidence="7">May play the central regulatory role in sporulation. It may be an element of the effector pathway responsible for the activation of sporulation genes in response to nutritional stress. Spo0A may act in concert with spo0H (a sigma factor) to control the expression of some genes that are critical to the sporulation process.</text>
</comment>
<name>E0S211_BUTPB</name>
<dbReference type="SUPFAM" id="SSF55874">
    <property type="entry name" value="ATPase domain of HSP90 chaperone/DNA topoisomerase II/histidine kinase"/>
    <property type="match status" value="1"/>
</dbReference>
<dbReference type="KEGG" id="bpb:bpr_I1096"/>
<dbReference type="Pfam" id="PF00072">
    <property type="entry name" value="Response_reg"/>
    <property type="match status" value="1"/>
</dbReference>